<dbReference type="AlphaFoldDB" id="A0A2Z4JRN2"/>
<dbReference type="Proteomes" id="UP000248592">
    <property type="component" value="Chromosome"/>
</dbReference>
<accession>A0A2Z4JRN2</accession>
<proteinExistence type="predicted"/>
<protein>
    <submittedName>
        <fullName evidence="1">Uncharacterized protein</fullName>
    </submittedName>
</protein>
<name>A0A2Z4JRN2_9BURK</name>
<evidence type="ECO:0000313" key="1">
    <source>
        <dbReference type="EMBL" id="AWW49440.1"/>
    </source>
</evidence>
<evidence type="ECO:0000313" key="2">
    <source>
        <dbReference type="Proteomes" id="UP000248592"/>
    </source>
</evidence>
<dbReference type="Pfam" id="PF16747">
    <property type="entry name" value="Adhesin_E"/>
    <property type="match status" value="1"/>
</dbReference>
<gene>
    <name evidence="1" type="ORF">Pas1_03010</name>
</gene>
<dbReference type="RefSeq" id="WP_112294449.1">
    <property type="nucleotide sequence ID" value="NZ_CBCSBS010000001.1"/>
</dbReference>
<dbReference type="EMBL" id="CP030085">
    <property type="protein sequence ID" value="AWW49440.1"/>
    <property type="molecule type" value="Genomic_DNA"/>
</dbReference>
<sequence>MKKLSFITICTTLSLLPMMSALAAWQELGYNELMSVSVDVDTLQRSGDKAQIMSMLNFKKPGENQQTKAPVSSIIGLNEFNCSNATYRPIEFKEFGGKNGGGTLVSTNPTPDSPYEPVPQNSWQAGVFNVACRNK</sequence>
<organism evidence="1 2">
    <name type="scientific">Polynucleobacter paneuropaeus</name>
    <dbReference type="NCBI Taxonomy" id="2527775"/>
    <lineage>
        <taxon>Bacteria</taxon>
        <taxon>Pseudomonadati</taxon>
        <taxon>Pseudomonadota</taxon>
        <taxon>Betaproteobacteria</taxon>
        <taxon>Burkholderiales</taxon>
        <taxon>Burkholderiaceae</taxon>
        <taxon>Polynucleobacter</taxon>
    </lineage>
</organism>
<reference evidence="2" key="1">
    <citation type="submission" date="2018-06" db="EMBL/GenBank/DDBJ databases">
        <title>Description of a new Polynucleobacter species.</title>
        <authorList>
            <person name="Hahn M.W."/>
        </authorList>
    </citation>
    <scope>NUCLEOTIDE SEQUENCE [LARGE SCALE GENOMIC DNA]</scope>
    <source>
        <strain evidence="2">MG-25-Pas1-D2</strain>
    </source>
</reference>
<dbReference type="InterPro" id="IPR031939">
    <property type="entry name" value="Adhesin_E-like"/>
</dbReference>